<dbReference type="PANTHER" id="PTHR45008:SF1">
    <property type="entry name" value="PTS SYSTEM GLUCOSE-SPECIFIC EIIA COMPONENT"/>
    <property type="match status" value="1"/>
</dbReference>
<name>A0A2A2IKM2_9BACI</name>
<dbReference type="InterPro" id="IPR001127">
    <property type="entry name" value="PTS_EIIA_1_perm"/>
</dbReference>
<evidence type="ECO:0000256" key="1">
    <source>
        <dbReference type="ARBA" id="ARBA00004496"/>
    </source>
</evidence>
<dbReference type="PANTHER" id="PTHR45008">
    <property type="entry name" value="PTS SYSTEM GLUCOSE-SPECIFIC EIIA COMPONENT"/>
    <property type="match status" value="1"/>
</dbReference>
<feature type="domain" description="PTS EIIA type-1" evidence="7">
    <location>
        <begin position="33"/>
        <end position="136"/>
    </location>
</feature>
<evidence type="ECO:0000256" key="6">
    <source>
        <dbReference type="ARBA" id="ARBA00022777"/>
    </source>
</evidence>
<keyword evidence="9" id="KW-1185">Reference proteome</keyword>
<dbReference type="InterPro" id="IPR011055">
    <property type="entry name" value="Dup_hybrid_motif"/>
</dbReference>
<dbReference type="GO" id="GO:0005737">
    <property type="term" value="C:cytoplasm"/>
    <property type="evidence" value="ECO:0007669"/>
    <property type="project" value="UniProtKB-SubCell"/>
</dbReference>
<evidence type="ECO:0000313" key="8">
    <source>
        <dbReference type="EMBL" id="PAV31643.1"/>
    </source>
</evidence>
<reference evidence="8 9" key="1">
    <citation type="submission" date="2017-08" db="EMBL/GenBank/DDBJ databases">
        <title>Virgibacillus indicus sp. nov. and Virgibacillus profoundi sp. nov, two moderately halophilic bacteria isolated from marine sediment by using the Microfluidic Streak Plate.</title>
        <authorList>
            <person name="Xu B."/>
            <person name="Hu B."/>
            <person name="Wang J."/>
            <person name="Zhu Y."/>
            <person name="Huang L."/>
            <person name="Du W."/>
            <person name="Huang Y."/>
        </authorList>
    </citation>
    <scope>NUCLEOTIDE SEQUENCE [LARGE SCALE GENOMIC DNA]</scope>
    <source>
        <strain evidence="8 9">IO3-P3-H5</strain>
    </source>
</reference>
<gene>
    <name evidence="8" type="ORF">CIL05_03015</name>
</gene>
<dbReference type="SUPFAM" id="SSF51261">
    <property type="entry name" value="Duplicated hybrid motif"/>
    <property type="match status" value="1"/>
</dbReference>
<evidence type="ECO:0000256" key="3">
    <source>
        <dbReference type="ARBA" id="ARBA00022597"/>
    </source>
</evidence>
<comment type="subcellular location">
    <subcellularLocation>
        <location evidence="1">Cytoplasm</location>
    </subcellularLocation>
</comment>
<dbReference type="Gene3D" id="2.70.70.10">
    <property type="entry name" value="Glucose Permease (Domain IIA)"/>
    <property type="match status" value="1"/>
</dbReference>
<dbReference type="PROSITE" id="PS00371">
    <property type="entry name" value="PTS_EIIA_TYPE_1_HIS"/>
    <property type="match status" value="1"/>
</dbReference>
<keyword evidence="2" id="KW-0813">Transport</keyword>
<keyword evidence="3 8" id="KW-0762">Sugar transport</keyword>
<accession>A0A2A2IKM2</accession>
<evidence type="ECO:0000256" key="5">
    <source>
        <dbReference type="ARBA" id="ARBA00022683"/>
    </source>
</evidence>
<organism evidence="8 9">
    <name type="scientific">Virgibacillus profundi</name>
    <dbReference type="NCBI Taxonomy" id="2024555"/>
    <lineage>
        <taxon>Bacteria</taxon>
        <taxon>Bacillati</taxon>
        <taxon>Bacillota</taxon>
        <taxon>Bacilli</taxon>
        <taxon>Bacillales</taxon>
        <taxon>Bacillaceae</taxon>
        <taxon>Virgibacillus</taxon>
    </lineage>
</organism>
<dbReference type="GO" id="GO:0016301">
    <property type="term" value="F:kinase activity"/>
    <property type="evidence" value="ECO:0007669"/>
    <property type="project" value="UniProtKB-KW"/>
</dbReference>
<dbReference type="NCBIfam" id="TIGR00830">
    <property type="entry name" value="PTBA"/>
    <property type="match status" value="1"/>
</dbReference>
<evidence type="ECO:0000313" key="9">
    <source>
        <dbReference type="Proteomes" id="UP000218887"/>
    </source>
</evidence>
<dbReference type="OrthoDB" id="92465at2"/>
<keyword evidence="4" id="KW-0808">Transferase</keyword>
<dbReference type="Pfam" id="PF00358">
    <property type="entry name" value="PTS_EIIA_1"/>
    <property type="match status" value="1"/>
</dbReference>
<proteinExistence type="predicted"/>
<dbReference type="Proteomes" id="UP000218887">
    <property type="component" value="Unassembled WGS sequence"/>
</dbReference>
<dbReference type="GO" id="GO:0009401">
    <property type="term" value="P:phosphoenolpyruvate-dependent sugar phosphotransferase system"/>
    <property type="evidence" value="ECO:0007669"/>
    <property type="project" value="UniProtKB-KW"/>
</dbReference>
<dbReference type="FunFam" id="2.70.70.10:FF:000001">
    <property type="entry name" value="PTS system glucose-specific IIA component"/>
    <property type="match status" value="1"/>
</dbReference>
<keyword evidence="6" id="KW-0418">Kinase</keyword>
<comment type="caution">
    <text evidence="8">The sequence shown here is derived from an EMBL/GenBank/DDBJ whole genome shotgun (WGS) entry which is preliminary data.</text>
</comment>
<dbReference type="PROSITE" id="PS51093">
    <property type="entry name" value="PTS_EIIA_TYPE_1"/>
    <property type="match status" value="1"/>
</dbReference>
<dbReference type="AlphaFoldDB" id="A0A2A2IKM2"/>
<dbReference type="EMBL" id="NPOA01000001">
    <property type="protein sequence ID" value="PAV31643.1"/>
    <property type="molecule type" value="Genomic_DNA"/>
</dbReference>
<protein>
    <submittedName>
        <fullName evidence="8">PTS glucose transporter subunit IIA</fullName>
    </submittedName>
</protein>
<evidence type="ECO:0000256" key="4">
    <source>
        <dbReference type="ARBA" id="ARBA00022679"/>
    </source>
</evidence>
<evidence type="ECO:0000259" key="7">
    <source>
        <dbReference type="PROSITE" id="PS51093"/>
    </source>
</evidence>
<evidence type="ECO:0000256" key="2">
    <source>
        <dbReference type="ARBA" id="ARBA00022448"/>
    </source>
</evidence>
<dbReference type="InterPro" id="IPR050890">
    <property type="entry name" value="PTS_EIIA_component"/>
</dbReference>
<sequence length="165" mass="17671">MALNLFKKKKQPASIEIVAPVNGDIIPLEEVPDPVFNQKMMGEGIAITPSDGHFLSPVNGKIIQVPDTKHAVGILAEDGSEILIHIGLETVALKGEGFEAKVKEGDEVSVGQVLIEADLEYIRDHADTVTPIIITNSQNNGKEYRMTDAKIGTAGETVIITSTEA</sequence>
<keyword evidence="5" id="KW-0598">Phosphotransferase system</keyword>
<dbReference type="RefSeq" id="WP_095654012.1">
    <property type="nucleotide sequence ID" value="NZ_NPOA01000001.1"/>
</dbReference>